<evidence type="ECO:0000313" key="8">
    <source>
        <dbReference type="Proteomes" id="UP000076858"/>
    </source>
</evidence>
<dbReference type="GO" id="GO:0004674">
    <property type="term" value="F:protein serine/threonine kinase activity"/>
    <property type="evidence" value="ECO:0007669"/>
    <property type="project" value="UniProtKB-KW"/>
</dbReference>
<dbReference type="STRING" id="35525.A0A162SWS7"/>
<evidence type="ECO:0000256" key="3">
    <source>
        <dbReference type="ARBA" id="ARBA00022741"/>
    </source>
</evidence>
<dbReference type="InterPro" id="IPR011009">
    <property type="entry name" value="Kinase-like_dom_sf"/>
</dbReference>
<dbReference type="GO" id="GO:0043065">
    <property type="term" value="P:positive regulation of apoptotic process"/>
    <property type="evidence" value="ECO:0007669"/>
    <property type="project" value="TreeGrafter"/>
</dbReference>
<keyword evidence="8" id="KW-1185">Reference proteome</keyword>
<keyword evidence="5" id="KW-0067">ATP-binding</keyword>
<evidence type="ECO:0000256" key="2">
    <source>
        <dbReference type="ARBA" id="ARBA00022679"/>
    </source>
</evidence>
<protein>
    <submittedName>
        <fullName evidence="7">Serine/threonine-protein kinase 17A</fullName>
    </submittedName>
</protein>
<organism evidence="7 8">
    <name type="scientific">Daphnia magna</name>
    <dbReference type="NCBI Taxonomy" id="35525"/>
    <lineage>
        <taxon>Eukaryota</taxon>
        <taxon>Metazoa</taxon>
        <taxon>Ecdysozoa</taxon>
        <taxon>Arthropoda</taxon>
        <taxon>Crustacea</taxon>
        <taxon>Branchiopoda</taxon>
        <taxon>Diplostraca</taxon>
        <taxon>Cladocera</taxon>
        <taxon>Anomopoda</taxon>
        <taxon>Daphniidae</taxon>
        <taxon>Daphnia</taxon>
    </lineage>
</organism>
<dbReference type="InterPro" id="IPR000719">
    <property type="entry name" value="Prot_kinase_dom"/>
</dbReference>
<evidence type="ECO:0000256" key="1">
    <source>
        <dbReference type="ARBA" id="ARBA00022527"/>
    </source>
</evidence>
<dbReference type="InterPro" id="IPR008271">
    <property type="entry name" value="Ser/Thr_kinase_AS"/>
</dbReference>
<dbReference type="Gene3D" id="3.30.200.20">
    <property type="entry name" value="Phosphorylase Kinase, domain 1"/>
    <property type="match status" value="1"/>
</dbReference>
<dbReference type="OrthoDB" id="74764at2759"/>
<dbReference type="AlphaFoldDB" id="A0A162SWS7"/>
<name>A0A162SWS7_9CRUS</name>
<dbReference type="Proteomes" id="UP000076858">
    <property type="component" value="Unassembled WGS sequence"/>
</dbReference>
<evidence type="ECO:0000259" key="6">
    <source>
        <dbReference type="PROSITE" id="PS50011"/>
    </source>
</evidence>
<proteinExistence type="predicted"/>
<evidence type="ECO:0000256" key="4">
    <source>
        <dbReference type="ARBA" id="ARBA00022777"/>
    </source>
</evidence>
<keyword evidence="4 7" id="KW-0418">Kinase</keyword>
<dbReference type="Gene3D" id="1.10.510.10">
    <property type="entry name" value="Transferase(Phosphotransferase) domain 1"/>
    <property type="match status" value="1"/>
</dbReference>
<keyword evidence="3" id="KW-0547">Nucleotide-binding</keyword>
<dbReference type="GO" id="GO:0035556">
    <property type="term" value="P:intracellular signal transduction"/>
    <property type="evidence" value="ECO:0007669"/>
    <property type="project" value="TreeGrafter"/>
</dbReference>
<dbReference type="PANTHER" id="PTHR24342:SF12">
    <property type="entry name" value="DEATH-ASSOCIATED PROTEIN KINASE RELATED"/>
    <property type="match status" value="1"/>
</dbReference>
<comment type="caution">
    <text evidence="7">The sequence shown here is derived from an EMBL/GenBank/DDBJ whole genome shotgun (WGS) entry which is preliminary data.</text>
</comment>
<dbReference type="Pfam" id="PF00069">
    <property type="entry name" value="Pkinase"/>
    <property type="match status" value="1"/>
</dbReference>
<evidence type="ECO:0000313" key="7">
    <source>
        <dbReference type="EMBL" id="KZS21695.1"/>
    </source>
</evidence>
<dbReference type="GO" id="GO:0005634">
    <property type="term" value="C:nucleus"/>
    <property type="evidence" value="ECO:0007669"/>
    <property type="project" value="TreeGrafter"/>
</dbReference>
<dbReference type="PANTHER" id="PTHR24342">
    <property type="entry name" value="SERINE/THREONINE-PROTEIN KINASE 17"/>
    <property type="match status" value="1"/>
</dbReference>
<sequence>MVGGGGKDSESVEAIGLEHSFVLSPTMSSIPGLLTLCPSRAELLVAREPLHQLYTVEKQPFARGKFAAVKRCRNVLNGEQFAAKLIRKRRRGGGPTPESLHEAAVLDLCRSCPHIVQLVQLYDTPLETILILQLATGGELQSVLDRDEIPEEKHVVRLLRQVLGGLLFLHNFDIAHLDLKPQNLLLTGPFPECDIKLCDFGIARHIARGADMREILGTPDYVAPEILNYEPISLATDMWSVGVLAYVLLTGCTPFGGETKQETFCNITRCQLEFPDELFQDVSPTAIEFISNLLTHDPSTRLTAQCCLHHSWLNIGPSTDKIPSFLPSEDSSTLSCNNIPVPDDEDLEDRQTRADSAYHNTFDKLFVGGQTAPKIGVACAANAVPLSTASSKLVVLPKRIGTAPTKNSLTPYAFLRF</sequence>
<dbReference type="GO" id="GO:0005524">
    <property type="term" value="F:ATP binding"/>
    <property type="evidence" value="ECO:0007669"/>
    <property type="project" value="UniProtKB-KW"/>
</dbReference>
<dbReference type="SUPFAM" id="SSF56112">
    <property type="entry name" value="Protein kinase-like (PK-like)"/>
    <property type="match status" value="1"/>
</dbReference>
<keyword evidence="2" id="KW-0808">Transferase</keyword>
<keyword evidence="1" id="KW-0723">Serine/threonine-protein kinase</keyword>
<feature type="domain" description="Protein kinase" evidence="6">
    <location>
        <begin position="55"/>
        <end position="313"/>
    </location>
</feature>
<reference evidence="7 8" key="1">
    <citation type="submission" date="2016-03" db="EMBL/GenBank/DDBJ databases">
        <title>EvidentialGene: Evidence-directed Construction of Genes on Genomes.</title>
        <authorList>
            <person name="Gilbert D.G."/>
            <person name="Choi J.-H."/>
            <person name="Mockaitis K."/>
            <person name="Colbourne J."/>
            <person name="Pfrender M."/>
        </authorList>
    </citation>
    <scope>NUCLEOTIDE SEQUENCE [LARGE SCALE GENOMIC DNA]</scope>
    <source>
        <strain evidence="7 8">Xinb3</strain>
        <tissue evidence="7">Complete organism</tissue>
    </source>
</reference>
<dbReference type="PROSITE" id="PS00108">
    <property type="entry name" value="PROTEIN_KINASE_ST"/>
    <property type="match status" value="1"/>
</dbReference>
<gene>
    <name evidence="7" type="ORF">APZ42_011685</name>
</gene>
<dbReference type="PROSITE" id="PS50011">
    <property type="entry name" value="PROTEIN_KINASE_DOM"/>
    <property type="match status" value="1"/>
</dbReference>
<dbReference type="SMART" id="SM00220">
    <property type="entry name" value="S_TKc"/>
    <property type="match status" value="1"/>
</dbReference>
<evidence type="ECO:0000256" key="5">
    <source>
        <dbReference type="ARBA" id="ARBA00022840"/>
    </source>
</evidence>
<accession>A0A162SWS7</accession>
<dbReference type="EMBL" id="LRGB01000024">
    <property type="protein sequence ID" value="KZS21695.1"/>
    <property type="molecule type" value="Genomic_DNA"/>
</dbReference>